<reference evidence="1 2" key="1">
    <citation type="journal article" date="2021" name="Sci. Rep.">
        <title>The distribution of antibiotic resistance genes in chicken gut microbiota commensals.</title>
        <authorList>
            <person name="Juricova H."/>
            <person name="Matiasovicova J."/>
            <person name="Kubasova T."/>
            <person name="Cejkova D."/>
            <person name="Rychlik I."/>
        </authorList>
    </citation>
    <scope>NUCLEOTIDE SEQUENCE [LARGE SCALE GENOMIC DNA]</scope>
    <source>
        <strain evidence="1 2">An574</strain>
    </source>
</reference>
<accession>A0ABS2GX92</accession>
<organism evidence="1 2">
    <name type="scientific">Limosilactobacillus coleohominis</name>
    <dbReference type="NCBI Taxonomy" id="181675"/>
    <lineage>
        <taxon>Bacteria</taxon>
        <taxon>Bacillati</taxon>
        <taxon>Bacillota</taxon>
        <taxon>Bacilli</taxon>
        <taxon>Lactobacillales</taxon>
        <taxon>Lactobacillaceae</taxon>
        <taxon>Limosilactobacillus</taxon>
    </lineage>
</organism>
<protein>
    <submittedName>
        <fullName evidence="1">Lipolytic protein G-D-S-L family protein</fullName>
    </submittedName>
</protein>
<dbReference type="RefSeq" id="WP_204784419.1">
    <property type="nucleotide sequence ID" value="NZ_JACJKU010000002.1"/>
</dbReference>
<dbReference type="Gene3D" id="3.40.50.1110">
    <property type="entry name" value="SGNH hydrolase"/>
    <property type="match status" value="1"/>
</dbReference>
<dbReference type="PANTHER" id="PTHR43784">
    <property type="entry name" value="GDSL-LIKE LIPASE/ACYLHYDROLASE, PUTATIVE (AFU_ORTHOLOGUE AFUA_2G00820)-RELATED"/>
    <property type="match status" value="1"/>
</dbReference>
<proteinExistence type="predicted"/>
<keyword evidence="2" id="KW-1185">Reference proteome</keyword>
<dbReference type="InterPro" id="IPR036514">
    <property type="entry name" value="SGNH_hydro_sf"/>
</dbReference>
<dbReference type="Proteomes" id="UP000785625">
    <property type="component" value="Unassembled WGS sequence"/>
</dbReference>
<dbReference type="PANTHER" id="PTHR43784:SF2">
    <property type="entry name" value="GDSL-LIKE LIPASE_ACYLHYDROLASE, PUTATIVE (AFU_ORTHOLOGUE AFUA_2G00820)-RELATED"/>
    <property type="match status" value="1"/>
</dbReference>
<dbReference type="InterPro" id="IPR053140">
    <property type="entry name" value="GDSL_Rv0518-like"/>
</dbReference>
<evidence type="ECO:0000313" key="2">
    <source>
        <dbReference type="Proteomes" id="UP000785625"/>
    </source>
</evidence>
<dbReference type="SUPFAM" id="SSF52266">
    <property type="entry name" value="SGNH hydrolase"/>
    <property type="match status" value="1"/>
</dbReference>
<name>A0ABS2GX92_9LACO</name>
<sequence>MQWYPGFYQLTHDFSALPFHYSELRQSIKVTTSLAGSCCRLKLTNRYGRQNLIFDKVILADNSEFKNSHQIYCHHQEQIVIPRGQFLFTDPVLMPIHAGQSLYIQMEATRPQTYADFASTYHPGITNATISRGISAAPSFNNHWHSRKGWFSLESLEVQTDRPVFQIEITGDSLVESGMVTEPLIQYFNRQFPNRLVWYQTGIAGNQLMLDAPVEEPLYETFGISLLHRHQLQETNSKLTLAIIGTNDLLLPYYSRLIAEQNVTPQQLALGFQRLRYQCRLNKSKLLTTTIAPLRMFDTANLQPSEEIIDRQRQLLNHFLLQQPGVVDGGTLLTDHDTGQLRYQYDFGDHLHLSPAGGRQIAKLFIPLIQHEIDEKSR</sequence>
<comment type="caution">
    <text evidence="1">The sequence shown here is derived from an EMBL/GenBank/DDBJ whole genome shotgun (WGS) entry which is preliminary data.</text>
</comment>
<evidence type="ECO:0000313" key="1">
    <source>
        <dbReference type="EMBL" id="MBM6939956.1"/>
    </source>
</evidence>
<gene>
    <name evidence="1" type="ORF">H5975_00375</name>
</gene>
<dbReference type="EMBL" id="JACJKU010000002">
    <property type="protein sequence ID" value="MBM6939956.1"/>
    <property type="molecule type" value="Genomic_DNA"/>
</dbReference>